<accession>A0A840V8Y7</accession>
<evidence type="ECO:0000313" key="3">
    <source>
        <dbReference type="Proteomes" id="UP000553706"/>
    </source>
</evidence>
<sequence length="180" mass="19781">MRGSYITRMDEELSRTVKAGLIHENPQTHEVVADETALTALAERFGIPGIAKLRGDFTLRHKRSGVIAATLRMHARVTQVCVVTLEPFESDITEEAELRFVPIREQAEDEEEEFLPESLEGPDELPYANGIIDLGAALAEQLALALDPYPRKPGAELPPEASDDSAHPFAALKSRLGKPD</sequence>
<dbReference type="RefSeq" id="WP_183265453.1">
    <property type="nucleotide sequence ID" value="NZ_JACHFJ010000002.1"/>
</dbReference>
<dbReference type="Proteomes" id="UP000553706">
    <property type="component" value="Unassembled WGS sequence"/>
</dbReference>
<keyword evidence="3" id="KW-1185">Reference proteome</keyword>
<gene>
    <name evidence="2" type="ORF">HNP71_000666</name>
</gene>
<reference evidence="2 3" key="1">
    <citation type="submission" date="2020-08" db="EMBL/GenBank/DDBJ databases">
        <title>Genomic Encyclopedia of Type Strains, Phase IV (KMG-IV): sequencing the most valuable type-strain genomes for metagenomic binning, comparative biology and taxonomic classification.</title>
        <authorList>
            <person name="Goeker M."/>
        </authorList>
    </citation>
    <scope>NUCLEOTIDE SEQUENCE [LARGE SCALE GENOMIC DNA]</scope>
    <source>
        <strain evidence="2 3">DSM 27026</strain>
    </source>
</reference>
<evidence type="ECO:0000313" key="2">
    <source>
        <dbReference type="EMBL" id="MBB5372428.1"/>
    </source>
</evidence>
<proteinExistence type="predicted"/>
<protein>
    <submittedName>
        <fullName evidence="2">Uncharacterized metal-binding protein YceD (DUF177 family)</fullName>
    </submittedName>
</protein>
<dbReference type="EMBL" id="JACHFJ010000002">
    <property type="protein sequence ID" value="MBB5372428.1"/>
    <property type="molecule type" value="Genomic_DNA"/>
</dbReference>
<dbReference type="AlphaFoldDB" id="A0A840V8Y7"/>
<dbReference type="Pfam" id="PF02620">
    <property type="entry name" value="YceD"/>
    <property type="match status" value="1"/>
</dbReference>
<dbReference type="InterPro" id="IPR003772">
    <property type="entry name" value="YceD"/>
</dbReference>
<name>A0A840V8Y7_9PROT</name>
<feature type="region of interest" description="Disordered" evidence="1">
    <location>
        <begin position="149"/>
        <end position="180"/>
    </location>
</feature>
<organism evidence="2 3">
    <name type="scientific">Acidocella aromatica</name>
    <dbReference type="NCBI Taxonomy" id="1303579"/>
    <lineage>
        <taxon>Bacteria</taxon>
        <taxon>Pseudomonadati</taxon>
        <taxon>Pseudomonadota</taxon>
        <taxon>Alphaproteobacteria</taxon>
        <taxon>Acetobacterales</taxon>
        <taxon>Acidocellaceae</taxon>
        <taxon>Acidocella</taxon>
    </lineage>
</organism>
<comment type="caution">
    <text evidence="2">The sequence shown here is derived from an EMBL/GenBank/DDBJ whole genome shotgun (WGS) entry which is preliminary data.</text>
</comment>
<evidence type="ECO:0000256" key="1">
    <source>
        <dbReference type="SAM" id="MobiDB-lite"/>
    </source>
</evidence>